<evidence type="ECO:0000256" key="1">
    <source>
        <dbReference type="ARBA" id="ARBA00004413"/>
    </source>
</evidence>
<keyword evidence="9" id="KW-0342">GTP-binding</keyword>
<feature type="domain" description="AAA+ ATPase" evidence="14">
    <location>
        <begin position="380"/>
        <end position="574"/>
    </location>
</feature>
<evidence type="ECO:0000256" key="11">
    <source>
        <dbReference type="ARBA" id="ARBA00023225"/>
    </source>
</evidence>
<keyword evidence="10" id="KW-0472">Membrane</keyword>
<dbReference type="GO" id="GO:0006614">
    <property type="term" value="P:SRP-dependent cotranslational protein targeting to membrane"/>
    <property type="evidence" value="ECO:0007669"/>
    <property type="project" value="UniProtKB-UniRule"/>
</dbReference>
<dbReference type="Pfam" id="PF00448">
    <property type="entry name" value="SRP54"/>
    <property type="match status" value="1"/>
</dbReference>
<evidence type="ECO:0000259" key="14">
    <source>
        <dbReference type="SMART" id="SM00382"/>
    </source>
</evidence>
<dbReference type="InterPro" id="IPR047040">
    <property type="entry name" value="FlhF__GTPase_dom"/>
</dbReference>
<dbReference type="GO" id="GO:0003924">
    <property type="term" value="F:GTPase activity"/>
    <property type="evidence" value="ECO:0007669"/>
    <property type="project" value="UniProtKB-UniRule"/>
</dbReference>
<evidence type="ECO:0000259" key="15">
    <source>
        <dbReference type="SMART" id="SM00962"/>
    </source>
</evidence>
<dbReference type="InterPro" id="IPR027417">
    <property type="entry name" value="P-loop_NTPase"/>
</dbReference>
<dbReference type="FunFam" id="3.40.50.300:FF:000695">
    <property type="entry name" value="Flagellar biosynthesis regulator FlhF"/>
    <property type="match status" value="1"/>
</dbReference>
<reference evidence="16 17" key="1">
    <citation type="journal article" date="2008" name="J. Biotechnol.">
        <title>The genome of Xanthomonas campestris pv. campestris B100 and its use for the reconstruction of metabolic pathways involved in xanthan biosynthesis.</title>
        <authorList>
            <person name="Vorholter F.J."/>
            <person name="Schneiker S."/>
            <person name="Goesmann A."/>
            <person name="Krause L."/>
            <person name="Bekel T."/>
            <person name="Kaiser O."/>
            <person name="Linke B."/>
            <person name="Patschkowski T."/>
            <person name="Ruckert C."/>
            <person name="Schmid J."/>
            <person name="Sidhu V.K."/>
            <person name="Sieber V."/>
            <person name="Tauch A."/>
            <person name="Watt S.A."/>
            <person name="Weisshaar B."/>
            <person name="Becker A."/>
            <person name="Niehaus K."/>
            <person name="Puhler A."/>
        </authorList>
    </citation>
    <scope>NUCLEOTIDE SEQUENCE [LARGE SCALE GENOMIC DNA]</scope>
    <source>
        <strain evidence="16 17">B100</strain>
    </source>
</reference>
<name>B0RSX2_XANCB</name>
<evidence type="ECO:0000313" key="16">
    <source>
        <dbReference type="EMBL" id="CAP51558.1"/>
    </source>
</evidence>
<dbReference type="GO" id="GO:0044781">
    <property type="term" value="P:bacterial-type flagellum organization"/>
    <property type="evidence" value="ECO:0007669"/>
    <property type="project" value="UniProtKB-UniRule"/>
</dbReference>
<dbReference type="Proteomes" id="UP000001188">
    <property type="component" value="Chromosome"/>
</dbReference>
<keyword evidence="4" id="KW-0813">Transport</keyword>
<dbReference type="CDD" id="cd17873">
    <property type="entry name" value="FlhF"/>
    <property type="match status" value="1"/>
</dbReference>
<proteinExistence type="inferred from homology"/>
<dbReference type="SMART" id="SM00962">
    <property type="entry name" value="SRP54"/>
    <property type="match status" value="1"/>
</dbReference>
<dbReference type="InterPro" id="IPR020006">
    <property type="entry name" value="FlhF"/>
</dbReference>
<dbReference type="SUPFAM" id="SSF52540">
    <property type="entry name" value="P-loop containing nucleoside triphosphate hydrolases"/>
    <property type="match status" value="1"/>
</dbReference>
<dbReference type="GO" id="GO:0005525">
    <property type="term" value="F:GTP binding"/>
    <property type="evidence" value="ECO:0007669"/>
    <property type="project" value="UniProtKB-UniRule"/>
</dbReference>
<evidence type="ECO:0000256" key="5">
    <source>
        <dbReference type="ARBA" id="ARBA00022475"/>
    </source>
</evidence>
<feature type="domain" description="SRP54-type proteins GTP-binding" evidence="15">
    <location>
        <begin position="381"/>
        <end position="572"/>
    </location>
</feature>
<protein>
    <recommendedName>
        <fullName evidence="3 13">Flagellar biosynthesis protein FlhF</fullName>
    </recommendedName>
</protein>
<dbReference type="PANTHER" id="PTHR43134:SF3">
    <property type="entry name" value="FLAGELLAR BIOSYNTHESIS PROTEIN FLHF"/>
    <property type="match status" value="1"/>
</dbReference>
<dbReference type="SMART" id="SM00382">
    <property type="entry name" value="AAA"/>
    <property type="match status" value="1"/>
</dbReference>
<dbReference type="KEGG" id="xca:xcc-b100_2203"/>
<keyword evidence="7" id="KW-1005">Bacterial flagellum biogenesis</keyword>
<evidence type="ECO:0000256" key="6">
    <source>
        <dbReference type="ARBA" id="ARBA00022741"/>
    </source>
</evidence>
<evidence type="ECO:0000256" key="9">
    <source>
        <dbReference type="ARBA" id="ARBA00023134"/>
    </source>
</evidence>
<sequence>MDERTGQAPHDAGNTPTFHPHPYGVRRVLFLEALRMKIKRFVAPDMRTAFRMVREEHGPDAVILSNRRTAEGVEIVAASNYDEELVQRALETARSDVPVTAAAPAPVQQAPAIQPAPVHVPRRDTAEVGMTQRQRVASAAEEMIAAMALRQPVSVPRPAPAAAPVRAAAPMPVAVQSAPAAAMRQQPEHALSELPEQLFAEFLTTPPVPRAPLQAPVVATAPVPAIPAAVAAPVAIAHHHDDELVDDGFDLDDALPQILPPAALPPLVVAPVAPVALAAVQAAAPAPQNDEELKQLRGELALMRQMIEREMNRLTDERLRGSPVRAQALELMDDYGFDAGLIRDVALQIPADTELHRGRGLMLGLLSKRLPVAPVDPLELGGVIALVGPTGAGKTTTIAKLAQRFAAQHAPRDVALVTTDTQRVGGREQLHSYGRQLGIAVHEADSAESLLELLERLRDYKLVLIDTAGMGQRDRALAAQLNWLRAARQVTSLLVLPANAHFSDLDEVVRRFAHAKPQGVVLTKLDETGRFGSALSVVVDHQMPITWVTDGQRVPDDLHRANAASLVLRLEDLRRAADKPCTPEHNHAVA</sequence>
<dbReference type="GO" id="GO:0005047">
    <property type="term" value="F:signal recognition particle binding"/>
    <property type="evidence" value="ECO:0007669"/>
    <property type="project" value="TreeGrafter"/>
</dbReference>
<dbReference type="InterPro" id="IPR000897">
    <property type="entry name" value="SRP54_GTPase_dom"/>
</dbReference>
<gene>
    <name evidence="16" type="primary">flhF</name>
    <name evidence="16" type="ORF">XCCB100_2203</name>
</gene>
<evidence type="ECO:0000256" key="12">
    <source>
        <dbReference type="ARBA" id="ARBA00025337"/>
    </source>
</evidence>
<evidence type="ECO:0000256" key="7">
    <source>
        <dbReference type="ARBA" id="ARBA00022795"/>
    </source>
</evidence>
<evidence type="ECO:0000256" key="13">
    <source>
        <dbReference type="NCBIfam" id="TIGR03499"/>
    </source>
</evidence>
<dbReference type="Gene3D" id="3.40.50.300">
    <property type="entry name" value="P-loop containing nucleotide triphosphate hydrolases"/>
    <property type="match status" value="1"/>
</dbReference>
<evidence type="ECO:0000313" key="17">
    <source>
        <dbReference type="Proteomes" id="UP000001188"/>
    </source>
</evidence>
<dbReference type="AlphaFoldDB" id="B0RSX2"/>
<keyword evidence="11" id="KW-1006">Bacterial flagellum protein export</keyword>
<dbReference type="EMBL" id="AM920689">
    <property type="protein sequence ID" value="CAP51558.1"/>
    <property type="molecule type" value="Genomic_DNA"/>
</dbReference>
<dbReference type="HOGENOM" id="CLU_009301_11_5_6"/>
<dbReference type="PANTHER" id="PTHR43134">
    <property type="entry name" value="SIGNAL RECOGNITION PARTICLE RECEPTOR SUBUNIT ALPHA"/>
    <property type="match status" value="1"/>
</dbReference>
<evidence type="ECO:0000256" key="4">
    <source>
        <dbReference type="ARBA" id="ARBA00022448"/>
    </source>
</evidence>
<dbReference type="NCBIfam" id="TIGR03499">
    <property type="entry name" value="FlhF"/>
    <property type="match status" value="1"/>
</dbReference>
<comment type="similarity">
    <text evidence="2">Belongs to the GTP-binding SRP family.</text>
</comment>
<dbReference type="InterPro" id="IPR003593">
    <property type="entry name" value="AAA+_ATPase"/>
</dbReference>
<keyword evidence="8" id="KW-0653">Protein transport</keyword>
<evidence type="ECO:0000256" key="10">
    <source>
        <dbReference type="ARBA" id="ARBA00023136"/>
    </source>
</evidence>
<evidence type="ECO:0000256" key="2">
    <source>
        <dbReference type="ARBA" id="ARBA00008531"/>
    </source>
</evidence>
<dbReference type="GO" id="GO:0005886">
    <property type="term" value="C:plasma membrane"/>
    <property type="evidence" value="ECO:0007669"/>
    <property type="project" value="UniProtKB-SubCell"/>
</dbReference>
<comment type="subcellular location">
    <subcellularLocation>
        <location evidence="1">Cell membrane</location>
        <topology evidence="1">Peripheral membrane protein</topology>
        <orientation evidence="1">Cytoplasmic side</orientation>
    </subcellularLocation>
</comment>
<dbReference type="GO" id="GO:0015031">
    <property type="term" value="P:protein transport"/>
    <property type="evidence" value="ECO:0007669"/>
    <property type="project" value="UniProtKB-KW"/>
</dbReference>
<evidence type="ECO:0000256" key="3">
    <source>
        <dbReference type="ARBA" id="ARBA00014919"/>
    </source>
</evidence>
<comment type="function">
    <text evidence="12">Necessary for flagellar biosynthesis. May be involved in translocation of the flagellum.</text>
</comment>
<keyword evidence="6" id="KW-0547">Nucleotide-binding</keyword>
<evidence type="ECO:0000256" key="8">
    <source>
        <dbReference type="ARBA" id="ARBA00022927"/>
    </source>
</evidence>
<accession>B0RSX2</accession>
<keyword evidence="5" id="KW-1003">Cell membrane</keyword>
<organism evidence="16 17">
    <name type="scientific">Xanthomonas campestris pv. campestris (strain B100)</name>
    <dbReference type="NCBI Taxonomy" id="509169"/>
    <lineage>
        <taxon>Bacteria</taxon>
        <taxon>Pseudomonadati</taxon>
        <taxon>Pseudomonadota</taxon>
        <taxon>Gammaproteobacteria</taxon>
        <taxon>Lysobacterales</taxon>
        <taxon>Lysobacteraceae</taxon>
        <taxon>Xanthomonas</taxon>
    </lineage>
</organism>